<dbReference type="AlphaFoldDB" id="A0A1H6I5G4"/>
<keyword evidence="4" id="KW-1185">Reference proteome</keyword>
<evidence type="ECO:0000256" key="2">
    <source>
        <dbReference type="SAM" id="MobiDB-lite"/>
    </source>
</evidence>
<reference evidence="3 4" key="1">
    <citation type="submission" date="2016-10" db="EMBL/GenBank/DDBJ databases">
        <authorList>
            <person name="de Groot N.N."/>
        </authorList>
    </citation>
    <scope>NUCLEOTIDE SEQUENCE [LARGE SCALE GENOMIC DNA]</scope>
    <source>
        <strain evidence="3 4">IBRC-M10418</strain>
    </source>
</reference>
<proteinExistence type="predicted"/>
<evidence type="ECO:0000256" key="1">
    <source>
        <dbReference type="SAM" id="Coils"/>
    </source>
</evidence>
<evidence type="ECO:0008006" key="5">
    <source>
        <dbReference type="Google" id="ProtNLM"/>
    </source>
</evidence>
<evidence type="ECO:0000313" key="3">
    <source>
        <dbReference type="EMBL" id="SEH43916.1"/>
    </source>
</evidence>
<feature type="compositionally biased region" description="Low complexity" evidence="2">
    <location>
        <begin position="194"/>
        <end position="208"/>
    </location>
</feature>
<protein>
    <recommendedName>
        <fullName evidence="5">t-SNARE coiled-coil homology domain-containing protein</fullName>
    </recommendedName>
</protein>
<name>A0A1H6I5G4_9EURY</name>
<feature type="compositionally biased region" description="Basic and acidic residues" evidence="2">
    <location>
        <begin position="133"/>
        <end position="145"/>
    </location>
</feature>
<feature type="compositionally biased region" description="Acidic residues" evidence="2">
    <location>
        <begin position="176"/>
        <end position="187"/>
    </location>
</feature>
<feature type="coiled-coil region" evidence="1">
    <location>
        <begin position="333"/>
        <end position="395"/>
    </location>
</feature>
<keyword evidence="1" id="KW-0175">Coiled coil</keyword>
<dbReference type="SUPFAM" id="SSF57997">
    <property type="entry name" value="Tropomyosin"/>
    <property type="match status" value="1"/>
</dbReference>
<dbReference type="EMBL" id="FNWU01000001">
    <property type="protein sequence ID" value="SEH43916.1"/>
    <property type="molecule type" value="Genomic_DNA"/>
</dbReference>
<evidence type="ECO:0000313" key="4">
    <source>
        <dbReference type="Proteomes" id="UP000199215"/>
    </source>
</evidence>
<sequence>MSDPQRSERVVEADGITVEKSFATDEFPVPAVTFRIESARSEPVRVRLTDTIPDDFPMERVGFHPDFESEHWTAYSDHRVEFDRLLEPGATVRTVFGIRGDGIDPDAFLTPPTVDHVPEGESIEDVLGADGNDPVREVVAGDRDSLPGMEDEERSAVNGHTDADVAADTGAAADADAADAADGEDEAPSPNSMDADTSPAVTAATSVTVDDRNAGEGADGDTEADADTAVDVDAATDDDGADDRETIDDDSDEAAGEPGAVDVSVASALAAEIRSGDVPEADLETLREELDLGTPRSVDVRISRLQSRIEDLAAYADALEEFIDEEGTATEVLESTREQVEDVATALDAAEARIDEAADARRSVREDLNAVEGTLDDALDDVADLEDRVADVESIEPAVADLETTVTDLEATVEDVDGTVAVLDEEMGDVRSDIADLDTRVHDLEDVDGDVETLESEIDRIDDELAELEAFRDRLSDAFGT</sequence>
<organism evidence="3 4">
    <name type="scientific">Halopenitus malekzadehii</name>
    <dbReference type="NCBI Taxonomy" id="1267564"/>
    <lineage>
        <taxon>Archaea</taxon>
        <taxon>Methanobacteriati</taxon>
        <taxon>Methanobacteriota</taxon>
        <taxon>Stenosarchaea group</taxon>
        <taxon>Halobacteria</taxon>
        <taxon>Halobacteriales</taxon>
        <taxon>Haloferacaceae</taxon>
        <taxon>Halopenitus</taxon>
    </lineage>
</organism>
<dbReference type="OrthoDB" id="242713at2157"/>
<feature type="compositionally biased region" description="Low complexity" evidence="2">
    <location>
        <begin position="164"/>
        <end position="175"/>
    </location>
</feature>
<accession>A0A1H6I5G4</accession>
<feature type="coiled-coil region" evidence="1">
    <location>
        <begin position="444"/>
        <end position="478"/>
    </location>
</feature>
<feature type="region of interest" description="Disordered" evidence="2">
    <location>
        <begin position="124"/>
        <end position="259"/>
    </location>
</feature>
<dbReference type="Gene3D" id="1.10.287.1490">
    <property type="match status" value="1"/>
</dbReference>
<dbReference type="RefSeq" id="WP_092815335.1">
    <property type="nucleotide sequence ID" value="NZ_FNWU01000001.1"/>
</dbReference>
<dbReference type="STRING" id="1267564.SAMN05192561_1011094"/>
<gene>
    <name evidence="3" type="ORF">SAMN05192561_1011094</name>
</gene>
<feature type="compositionally biased region" description="Acidic residues" evidence="2">
    <location>
        <begin position="218"/>
        <end position="255"/>
    </location>
</feature>
<dbReference type="Proteomes" id="UP000199215">
    <property type="component" value="Unassembled WGS sequence"/>
</dbReference>